<comment type="cofactor">
    <cofactor evidence="8">
        <name>Mg(2+)</name>
        <dbReference type="ChEBI" id="CHEBI:18420"/>
    </cofactor>
</comment>
<comment type="similarity">
    <text evidence="8">Belongs to the MobA family.</text>
</comment>
<dbReference type="EMBL" id="APGJ01000006">
    <property type="protein sequence ID" value="EYD72038.1"/>
    <property type="molecule type" value="Genomic_DNA"/>
</dbReference>
<dbReference type="AlphaFoldDB" id="A0A017HD54"/>
<gene>
    <name evidence="8" type="primary">mobA</name>
    <name evidence="11" type="ORF">Lokhon_02110</name>
</gene>
<dbReference type="Pfam" id="PF12804">
    <property type="entry name" value="NTP_transf_3"/>
    <property type="match status" value="1"/>
</dbReference>
<proteinExistence type="inferred from homology"/>
<comment type="caution">
    <text evidence="11">The sequence shown here is derived from an EMBL/GenBank/DDBJ whole genome shotgun (WGS) entry which is preliminary data.</text>
</comment>
<evidence type="ECO:0000256" key="7">
    <source>
        <dbReference type="ARBA" id="ARBA00023150"/>
    </source>
</evidence>
<dbReference type="SUPFAM" id="SSF53448">
    <property type="entry name" value="Nucleotide-diphospho-sugar transferases"/>
    <property type="match status" value="1"/>
</dbReference>
<protein>
    <recommendedName>
        <fullName evidence="8">Molybdenum cofactor guanylyltransferase</fullName>
        <shortName evidence="8">MoCo guanylyltransferase</shortName>
        <ecNumber evidence="8">2.7.7.77</ecNumber>
    </recommendedName>
    <alternativeName>
        <fullName evidence="8">GTP:molybdopterin guanylyltransferase</fullName>
    </alternativeName>
    <alternativeName>
        <fullName evidence="8">Mo-MPT guanylyltransferase</fullName>
    </alternativeName>
    <alternativeName>
        <fullName evidence="8">Molybdopterin guanylyltransferase</fullName>
    </alternativeName>
    <alternativeName>
        <fullName evidence="8">Molybdopterin-guanine dinucleotide synthase</fullName>
        <shortName evidence="8">MGD synthase</shortName>
    </alternativeName>
</protein>
<feature type="binding site" evidence="8">
    <location>
        <position position="105"/>
    </location>
    <ligand>
        <name>GTP</name>
        <dbReference type="ChEBI" id="CHEBI:37565"/>
    </ligand>
</feature>
<dbReference type="InterPro" id="IPR029044">
    <property type="entry name" value="Nucleotide-diphossugar_trans"/>
</dbReference>
<evidence type="ECO:0000256" key="1">
    <source>
        <dbReference type="ARBA" id="ARBA00022490"/>
    </source>
</evidence>
<organism evidence="11 12">
    <name type="scientific">Limimaricola hongkongensis DSM 17492</name>
    <dbReference type="NCBI Taxonomy" id="1122180"/>
    <lineage>
        <taxon>Bacteria</taxon>
        <taxon>Pseudomonadati</taxon>
        <taxon>Pseudomonadota</taxon>
        <taxon>Alphaproteobacteria</taxon>
        <taxon>Rhodobacterales</taxon>
        <taxon>Paracoccaceae</taxon>
        <taxon>Limimaricola</taxon>
    </lineage>
</organism>
<keyword evidence="6 8" id="KW-0342">GTP-binding</keyword>
<feature type="domain" description="MobA-like NTP transferase" evidence="10">
    <location>
        <begin position="10"/>
        <end position="162"/>
    </location>
</feature>
<dbReference type="InterPro" id="IPR025877">
    <property type="entry name" value="MobA-like_NTP_Trfase"/>
</dbReference>
<keyword evidence="3 8" id="KW-0479">Metal-binding</keyword>
<feature type="binding site" evidence="8">
    <location>
        <begin position="13"/>
        <end position="15"/>
    </location>
    <ligand>
        <name>GTP</name>
        <dbReference type="ChEBI" id="CHEBI:37565"/>
    </ligand>
</feature>
<sequence length="204" mass="20929">MDHPIEAPPGVILAGGLSGRMGGGDKGLVRLRGRSLLAHVIDRVSPQVPALALNANGDPTRFSGFGLDVIPDPLPGHPGPLAGVLAAMGWARARGAAWVLTVPCDAPWLPGDLVPRLIMAAEGADGFAVAECGGRLHPVCGLWPVRLHDRLASDIAGGARRIGDWALSQGAARAAFPGGTPDPFANLNTPEDVARADPRPEAPA</sequence>
<evidence type="ECO:0000256" key="9">
    <source>
        <dbReference type="SAM" id="MobiDB-lite"/>
    </source>
</evidence>
<dbReference type="PATRIC" id="fig|1122180.6.peg.2094"/>
<dbReference type="PANTHER" id="PTHR19136">
    <property type="entry name" value="MOLYBDENUM COFACTOR GUANYLYLTRANSFERASE"/>
    <property type="match status" value="1"/>
</dbReference>
<comment type="function">
    <text evidence="8">Transfers a GMP moiety from GTP to Mo-molybdopterin (Mo-MPT) cofactor (Moco or molybdenum cofactor) to form Mo-molybdopterin guanine dinucleotide (Mo-MGD) cofactor.</text>
</comment>
<evidence type="ECO:0000256" key="4">
    <source>
        <dbReference type="ARBA" id="ARBA00022741"/>
    </source>
</evidence>
<dbReference type="GO" id="GO:0061603">
    <property type="term" value="F:molybdenum cofactor guanylyltransferase activity"/>
    <property type="evidence" value="ECO:0007669"/>
    <property type="project" value="UniProtKB-EC"/>
</dbReference>
<feature type="compositionally biased region" description="Basic and acidic residues" evidence="9">
    <location>
        <begin position="192"/>
        <end position="204"/>
    </location>
</feature>
<feature type="region of interest" description="Disordered" evidence="9">
    <location>
        <begin position="177"/>
        <end position="204"/>
    </location>
</feature>
<dbReference type="GO" id="GO:0005737">
    <property type="term" value="C:cytoplasm"/>
    <property type="evidence" value="ECO:0007669"/>
    <property type="project" value="UniProtKB-SubCell"/>
</dbReference>
<keyword evidence="2 8" id="KW-0808">Transferase</keyword>
<feature type="binding site" evidence="8">
    <location>
        <position position="54"/>
    </location>
    <ligand>
        <name>GTP</name>
        <dbReference type="ChEBI" id="CHEBI:37565"/>
    </ligand>
</feature>
<reference evidence="11 12" key="1">
    <citation type="submission" date="2013-03" db="EMBL/GenBank/DDBJ databases">
        <authorList>
            <person name="Fiebig A."/>
            <person name="Goeker M."/>
            <person name="Klenk H.-P.P."/>
        </authorList>
    </citation>
    <scope>NUCLEOTIDE SEQUENCE [LARGE SCALE GENOMIC DNA]</scope>
    <source>
        <strain evidence="11 12">DSM 17492</strain>
    </source>
</reference>
<dbReference type="STRING" id="1122180.Lokhon_02110"/>
<dbReference type="Gene3D" id="3.90.550.10">
    <property type="entry name" value="Spore Coat Polysaccharide Biosynthesis Protein SpsA, Chain A"/>
    <property type="match status" value="1"/>
</dbReference>
<keyword evidence="12" id="KW-1185">Reference proteome</keyword>
<dbReference type="GO" id="GO:0005525">
    <property type="term" value="F:GTP binding"/>
    <property type="evidence" value="ECO:0007669"/>
    <property type="project" value="UniProtKB-UniRule"/>
</dbReference>
<keyword evidence="4 8" id="KW-0547">Nucleotide-binding</keyword>
<evidence type="ECO:0000256" key="8">
    <source>
        <dbReference type="HAMAP-Rule" id="MF_00316"/>
    </source>
</evidence>
<evidence type="ECO:0000256" key="2">
    <source>
        <dbReference type="ARBA" id="ARBA00022679"/>
    </source>
</evidence>
<keyword evidence="5 8" id="KW-0460">Magnesium</keyword>
<evidence type="ECO:0000256" key="6">
    <source>
        <dbReference type="ARBA" id="ARBA00023134"/>
    </source>
</evidence>
<dbReference type="CDD" id="cd02503">
    <property type="entry name" value="MobA"/>
    <property type="match status" value="1"/>
</dbReference>
<dbReference type="eggNOG" id="COG0746">
    <property type="taxonomic scope" value="Bacteria"/>
</dbReference>
<comment type="catalytic activity">
    <reaction evidence="8">
        <text>Mo-molybdopterin + GTP + H(+) = Mo-molybdopterin guanine dinucleotide + diphosphate</text>
        <dbReference type="Rhea" id="RHEA:34243"/>
        <dbReference type="ChEBI" id="CHEBI:15378"/>
        <dbReference type="ChEBI" id="CHEBI:33019"/>
        <dbReference type="ChEBI" id="CHEBI:37565"/>
        <dbReference type="ChEBI" id="CHEBI:71302"/>
        <dbReference type="ChEBI" id="CHEBI:71310"/>
        <dbReference type="EC" id="2.7.7.77"/>
    </reaction>
</comment>
<dbReference type="PANTHER" id="PTHR19136:SF81">
    <property type="entry name" value="MOLYBDENUM COFACTOR GUANYLYLTRANSFERASE"/>
    <property type="match status" value="1"/>
</dbReference>
<dbReference type="InterPro" id="IPR013482">
    <property type="entry name" value="Molybde_CF_guanTrfase"/>
</dbReference>
<evidence type="ECO:0000313" key="11">
    <source>
        <dbReference type="EMBL" id="EYD72038.1"/>
    </source>
</evidence>
<evidence type="ECO:0000256" key="5">
    <source>
        <dbReference type="ARBA" id="ARBA00022842"/>
    </source>
</evidence>
<evidence type="ECO:0000259" key="10">
    <source>
        <dbReference type="Pfam" id="PF12804"/>
    </source>
</evidence>
<dbReference type="HOGENOM" id="CLU_055597_5_0_5"/>
<keyword evidence="1 8" id="KW-0963">Cytoplasm</keyword>
<comment type="subcellular location">
    <subcellularLocation>
        <location evidence="8">Cytoplasm</location>
    </subcellularLocation>
</comment>
<comment type="domain">
    <text evidence="8">The N-terminal domain determines nucleotide recognition and specific binding, while the C-terminal domain determines the specific binding to the target protein.</text>
</comment>
<comment type="subunit">
    <text evidence="8">Monomer.</text>
</comment>
<evidence type="ECO:0000313" key="12">
    <source>
        <dbReference type="Proteomes" id="UP000025047"/>
    </source>
</evidence>
<feature type="binding site" evidence="8">
    <location>
        <position position="72"/>
    </location>
    <ligand>
        <name>GTP</name>
        <dbReference type="ChEBI" id="CHEBI:37565"/>
    </ligand>
</feature>
<evidence type="ECO:0000256" key="3">
    <source>
        <dbReference type="ARBA" id="ARBA00022723"/>
    </source>
</evidence>
<dbReference type="GO" id="GO:0046872">
    <property type="term" value="F:metal ion binding"/>
    <property type="evidence" value="ECO:0007669"/>
    <property type="project" value="UniProtKB-KW"/>
</dbReference>
<keyword evidence="7 8" id="KW-0501">Molybdenum cofactor biosynthesis</keyword>
<accession>A0A017HD54</accession>
<dbReference type="RefSeq" id="WP_017929581.1">
    <property type="nucleotide sequence ID" value="NZ_KB823002.1"/>
</dbReference>
<dbReference type="NCBIfam" id="TIGR02665">
    <property type="entry name" value="molyb_mobA"/>
    <property type="match status" value="1"/>
</dbReference>
<feature type="binding site" evidence="8">
    <location>
        <position position="26"/>
    </location>
    <ligand>
        <name>GTP</name>
        <dbReference type="ChEBI" id="CHEBI:37565"/>
    </ligand>
</feature>
<dbReference type="EC" id="2.7.7.77" evidence="8"/>
<dbReference type="GO" id="GO:1902758">
    <property type="term" value="P:bis(molybdopterin guanine dinucleotide)molybdenum biosynthetic process"/>
    <property type="evidence" value="ECO:0007669"/>
    <property type="project" value="TreeGrafter"/>
</dbReference>
<dbReference type="HAMAP" id="MF_00316">
    <property type="entry name" value="MobA"/>
    <property type="match status" value="1"/>
</dbReference>
<feature type="binding site" evidence="8">
    <location>
        <position position="105"/>
    </location>
    <ligand>
        <name>Mg(2+)</name>
        <dbReference type="ChEBI" id="CHEBI:18420"/>
    </ligand>
</feature>
<dbReference type="Proteomes" id="UP000025047">
    <property type="component" value="Unassembled WGS sequence"/>
</dbReference>
<name>A0A017HD54_9RHOB</name>